<dbReference type="SUPFAM" id="SSF52777">
    <property type="entry name" value="CoA-dependent acyltransferases"/>
    <property type="match status" value="1"/>
</dbReference>
<comment type="caution">
    <text evidence="3">The sequence shown here is derived from an EMBL/GenBank/DDBJ whole genome shotgun (WGS) entry which is preliminary data.</text>
</comment>
<gene>
    <name evidence="3" type="ORF">CFSAN001627_22609</name>
</gene>
<organism evidence="3 4">
    <name type="scientific">Clostridium botulinum CFSAN001627</name>
    <dbReference type="NCBI Taxonomy" id="1232189"/>
    <lineage>
        <taxon>Bacteria</taxon>
        <taxon>Bacillati</taxon>
        <taxon>Bacillota</taxon>
        <taxon>Clostridia</taxon>
        <taxon>Eubacteriales</taxon>
        <taxon>Clostridiaceae</taxon>
        <taxon>Clostridium</taxon>
    </lineage>
</organism>
<sequence>LKLEKSYNYDEYIKWLDKQDKEEALENWKSYLEGYDTTLTLPDEAKIEFRKEKVEYEEENLSLKLEKNVLNKLRGFASKYRVTIGVICSTVLGITLQKYNNTDDVVFGTVVSGRPSEIEGIENTVGIFINSIPVRINTKENESFVELVTRVQNESNKLKSYEYMSLADIQNLTISKQNLIKYL</sequence>
<reference evidence="3 4" key="1">
    <citation type="submission" date="2012-10" db="EMBL/GenBank/DDBJ databases">
        <authorList>
            <person name="Strain E.A."/>
            <person name="Brown E."/>
            <person name="Allard M.W."/>
            <person name="Gonzalez-Escalona N."/>
            <person name="Timme R."/>
        </authorList>
    </citation>
    <scope>NUCLEOTIDE SEQUENCE [LARGE SCALE GENOMIC DNA]</scope>
    <source>
        <strain evidence="3 4">CFSAN001627</strain>
    </source>
</reference>
<dbReference type="Proteomes" id="UP000011944">
    <property type="component" value="Unassembled WGS sequence"/>
</dbReference>
<dbReference type="PANTHER" id="PTHR45398:SF1">
    <property type="entry name" value="ENZYME, PUTATIVE (JCVI)-RELATED"/>
    <property type="match status" value="1"/>
</dbReference>
<accession>M1ZSM9</accession>
<dbReference type="PANTHER" id="PTHR45398">
    <property type="match status" value="1"/>
</dbReference>
<dbReference type="GO" id="GO:0008610">
    <property type="term" value="P:lipid biosynthetic process"/>
    <property type="evidence" value="ECO:0007669"/>
    <property type="project" value="UniProtKB-ARBA"/>
</dbReference>
<feature type="non-terminal residue" evidence="3">
    <location>
        <position position="183"/>
    </location>
</feature>
<dbReference type="Pfam" id="PF00668">
    <property type="entry name" value="Condensation"/>
    <property type="match status" value="1"/>
</dbReference>
<dbReference type="EMBL" id="AMXI01001416">
    <property type="protein sequence ID" value="EKN39567.1"/>
    <property type="molecule type" value="Genomic_DNA"/>
</dbReference>
<feature type="coiled-coil region" evidence="1">
    <location>
        <begin position="46"/>
        <end position="73"/>
    </location>
</feature>
<reference evidence="3 4" key="2">
    <citation type="submission" date="2013-03" db="EMBL/GenBank/DDBJ databases">
        <title>Diversity in Clostridium botulinum.</title>
        <authorList>
            <person name="Timme R.E."/>
            <person name="Allard M."/>
            <person name="Luo Y."/>
            <person name="Strain E."/>
            <person name="Gonzalez-Escalona N."/>
            <person name="Brown E."/>
        </authorList>
    </citation>
    <scope>NUCLEOTIDE SEQUENCE [LARGE SCALE GENOMIC DNA]</scope>
    <source>
        <strain evidence="3 4">CFSAN001627</strain>
    </source>
</reference>
<protein>
    <submittedName>
        <fullName evidence="3">Putative non-ribosomal peptide synthase</fullName>
    </submittedName>
</protein>
<evidence type="ECO:0000313" key="3">
    <source>
        <dbReference type="EMBL" id="EKN39567.1"/>
    </source>
</evidence>
<evidence type="ECO:0000259" key="2">
    <source>
        <dbReference type="Pfam" id="PF00668"/>
    </source>
</evidence>
<dbReference type="AlphaFoldDB" id="M1ZSM9"/>
<evidence type="ECO:0000313" key="4">
    <source>
        <dbReference type="Proteomes" id="UP000011944"/>
    </source>
</evidence>
<dbReference type="InterPro" id="IPR001242">
    <property type="entry name" value="Condensation_dom"/>
</dbReference>
<dbReference type="GO" id="GO:0003824">
    <property type="term" value="F:catalytic activity"/>
    <property type="evidence" value="ECO:0007669"/>
    <property type="project" value="InterPro"/>
</dbReference>
<evidence type="ECO:0000256" key="1">
    <source>
        <dbReference type="SAM" id="Coils"/>
    </source>
</evidence>
<dbReference type="Gene3D" id="3.30.559.30">
    <property type="entry name" value="Nonribosomal peptide synthetase, condensation domain"/>
    <property type="match status" value="1"/>
</dbReference>
<name>M1ZSM9_CLOBO</name>
<proteinExistence type="predicted"/>
<dbReference type="InterPro" id="IPR023213">
    <property type="entry name" value="CAT-like_dom_sf"/>
</dbReference>
<feature type="domain" description="Condensation" evidence="2">
    <location>
        <begin position="4"/>
        <end position="177"/>
    </location>
</feature>
<dbReference type="Gene3D" id="3.30.559.10">
    <property type="entry name" value="Chloramphenicol acetyltransferase-like domain"/>
    <property type="match status" value="1"/>
</dbReference>
<feature type="non-terminal residue" evidence="3">
    <location>
        <position position="1"/>
    </location>
</feature>
<keyword evidence="1" id="KW-0175">Coiled coil</keyword>